<name>A0A8J6PWL7_9HYPH</name>
<dbReference type="InterPro" id="IPR000073">
    <property type="entry name" value="AB_hydrolase_1"/>
</dbReference>
<dbReference type="Gene3D" id="3.40.50.1820">
    <property type="entry name" value="alpha/beta hydrolase"/>
    <property type="match status" value="1"/>
</dbReference>
<dbReference type="EMBL" id="JACVVX010000005">
    <property type="protein sequence ID" value="MBD0416206.1"/>
    <property type="molecule type" value="Genomic_DNA"/>
</dbReference>
<feature type="chain" id="PRO_5035276230" evidence="1">
    <location>
        <begin position="21"/>
        <end position="324"/>
    </location>
</feature>
<dbReference type="Pfam" id="PF12697">
    <property type="entry name" value="Abhydrolase_6"/>
    <property type="match status" value="1"/>
</dbReference>
<dbReference type="Proteomes" id="UP000643405">
    <property type="component" value="Unassembled WGS sequence"/>
</dbReference>
<comment type="caution">
    <text evidence="3">The sequence shown here is derived from an EMBL/GenBank/DDBJ whole genome shotgun (WGS) entry which is preliminary data.</text>
</comment>
<feature type="domain" description="AB hydrolase-1" evidence="2">
    <location>
        <begin position="53"/>
        <end position="295"/>
    </location>
</feature>
<dbReference type="RefSeq" id="WP_188165649.1">
    <property type="nucleotide sequence ID" value="NZ_JACVVX010000005.1"/>
</dbReference>
<evidence type="ECO:0000313" key="3">
    <source>
        <dbReference type="EMBL" id="MBD0416206.1"/>
    </source>
</evidence>
<dbReference type="InterPro" id="IPR029058">
    <property type="entry name" value="AB_hydrolase_fold"/>
</dbReference>
<dbReference type="PANTHER" id="PTHR43265:SF1">
    <property type="entry name" value="ESTERASE ESTD"/>
    <property type="match status" value="1"/>
</dbReference>
<dbReference type="SUPFAM" id="SSF53474">
    <property type="entry name" value="alpha/beta-Hydrolases"/>
    <property type="match status" value="1"/>
</dbReference>
<keyword evidence="3" id="KW-0378">Hydrolase</keyword>
<protein>
    <submittedName>
        <fullName evidence="3">Alpha/beta fold hydrolase</fullName>
    </submittedName>
</protein>
<dbReference type="PANTHER" id="PTHR43265">
    <property type="entry name" value="ESTERASE ESTD"/>
    <property type="match status" value="1"/>
</dbReference>
<accession>A0A8J6PWL7</accession>
<sequence>MRIPLLALGLTLGASLTAFAGPIASEVETQGPRGPLRGTMLAPETVQRPPIALIVPGSGPTDRDGNSAFGVRASTYRLLAEGLAARGIATVRTDKRGLGGSRDAVPDPYDVSIRAYAGDTLNWIAEIRRETGAACVWIVGHSEGGLIALAAARHAPDICGVVLLAVPGRPLAEVLREQLRKNPANASILNQTDGVIDDLDAGRTVDVSNLTPNVAAFFAPHLQRFWIDLFAHDPARMMSDYKGPALIVQGERDLQVSTEDAYSLKDANAQAVLRLLPDANHVLKAVATDDPAANVATYADPALPLAPGVVPAVADFILSEGVEQ</sequence>
<dbReference type="InterPro" id="IPR053145">
    <property type="entry name" value="AB_hydrolase_Est10"/>
</dbReference>
<evidence type="ECO:0000313" key="4">
    <source>
        <dbReference type="Proteomes" id="UP000643405"/>
    </source>
</evidence>
<evidence type="ECO:0000259" key="2">
    <source>
        <dbReference type="Pfam" id="PF12697"/>
    </source>
</evidence>
<dbReference type="AlphaFoldDB" id="A0A8J6PWL7"/>
<evidence type="ECO:0000256" key="1">
    <source>
        <dbReference type="SAM" id="SignalP"/>
    </source>
</evidence>
<reference evidence="3" key="1">
    <citation type="submission" date="2020-09" db="EMBL/GenBank/DDBJ databases">
        <title>Genome seq and assembly of Tianweitania sp.</title>
        <authorList>
            <person name="Chhetri G."/>
        </authorList>
    </citation>
    <scope>NUCLEOTIDE SEQUENCE</scope>
    <source>
        <strain evidence="3">Rool2</strain>
    </source>
</reference>
<dbReference type="GO" id="GO:0052689">
    <property type="term" value="F:carboxylic ester hydrolase activity"/>
    <property type="evidence" value="ECO:0007669"/>
    <property type="project" value="TreeGrafter"/>
</dbReference>
<proteinExistence type="predicted"/>
<keyword evidence="4" id="KW-1185">Reference proteome</keyword>
<gene>
    <name evidence="3" type="ORF">ICI42_16245</name>
</gene>
<feature type="signal peptide" evidence="1">
    <location>
        <begin position="1"/>
        <end position="20"/>
    </location>
</feature>
<organism evidence="3 4">
    <name type="scientific">Oryzicola mucosus</name>
    <dbReference type="NCBI Taxonomy" id="2767425"/>
    <lineage>
        <taxon>Bacteria</taxon>
        <taxon>Pseudomonadati</taxon>
        <taxon>Pseudomonadota</taxon>
        <taxon>Alphaproteobacteria</taxon>
        <taxon>Hyphomicrobiales</taxon>
        <taxon>Phyllobacteriaceae</taxon>
        <taxon>Oryzicola</taxon>
    </lineage>
</organism>
<keyword evidence="1" id="KW-0732">Signal</keyword>